<dbReference type="PANTHER" id="PTHR47451:SF1">
    <property type="entry name" value="ARM REPEAT SUPERFAMILY PROTEIN"/>
    <property type="match status" value="1"/>
</dbReference>
<comment type="caution">
    <text evidence="1">The sequence shown here is derived from an EMBL/GenBank/DDBJ whole genome shotgun (WGS) entry which is preliminary data.</text>
</comment>
<dbReference type="OrthoDB" id="1818179at2759"/>
<proteinExistence type="predicted"/>
<dbReference type="Proteomes" id="UP000737018">
    <property type="component" value="Unassembled WGS sequence"/>
</dbReference>
<accession>A0A8J4VUV8</accession>
<protein>
    <submittedName>
        <fullName evidence="1">Uncharacterized protein</fullName>
    </submittedName>
</protein>
<gene>
    <name evidence="1" type="ORF">CMV_003745</name>
</gene>
<evidence type="ECO:0000313" key="1">
    <source>
        <dbReference type="EMBL" id="KAF3972763.1"/>
    </source>
</evidence>
<keyword evidence="2" id="KW-1185">Reference proteome</keyword>
<evidence type="ECO:0000313" key="2">
    <source>
        <dbReference type="Proteomes" id="UP000737018"/>
    </source>
</evidence>
<dbReference type="PANTHER" id="PTHR47451">
    <property type="entry name" value="ARM REPEAT SUPERFAMILY PROTEIN"/>
    <property type="match status" value="1"/>
</dbReference>
<sequence length="108" mass="11989">MVFSNHVCQIIEAEGIIDPLVNTLKHSQTFESLIEKSLNLLARILDPGKEMKSKFYDGLVNGSKKLSNTTKNLEDSAVLTGNMVDKSISNVNARSFPLFPPPKKKLPF</sequence>
<dbReference type="AlphaFoldDB" id="A0A8J4VUV8"/>
<name>A0A8J4VUV8_9ROSI</name>
<organism evidence="1 2">
    <name type="scientific">Castanea mollissima</name>
    <name type="common">Chinese chestnut</name>
    <dbReference type="NCBI Taxonomy" id="60419"/>
    <lineage>
        <taxon>Eukaryota</taxon>
        <taxon>Viridiplantae</taxon>
        <taxon>Streptophyta</taxon>
        <taxon>Embryophyta</taxon>
        <taxon>Tracheophyta</taxon>
        <taxon>Spermatophyta</taxon>
        <taxon>Magnoliopsida</taxon>
        <taxon>eudicotyledons</taxon>
        <taxon>Gunneridae</taxon>
        <taxon>Pentapetalae</taxon>
        <taxon>rosids</taxon>
        <taxon>fabids</taxon>
        <taxon>Fagales</taxon>
        <taxon>Fagaceae</taxon>
        <taxon>Castanea</taxon>
    </lineage>
</organism>
<dbReference type="EMBL" id="JRKL02000305">
    <property type="protein sequence ID" value="KAF3972763.1"/>
    <property type="molecule type" value="Genomic_DNA"/>
</dbReference>
<reference evidence="1" key="1">
    <citation type="submission" date="2020-03" db="EMBL/GenBank/DDBJ databases">
        <title>Castanea mollissima Vanexum genome sequencing.</title>
        <authorList>
            <person name="Staton M."/>
        </authorList>
    </citation>
    <scope>NUCLEOTIDE SEQUENCE</scope>
    <source>
        <tissue evidence="1">Leaf</tissue>
    </source>
</reference>